<reference evidence="2 3" key="1">
    <citation type="journal article" date="2015" name="Genome Announc.">
        <title>Expanding the biotechnology potential of lactobacilli through comparative genomics of 213 strains and associated genera.</title>
        <authorList>
            <person name="Sun Z."/>
            <person name="Harris H.M."/>
            <person name="McCann A."/>
            <person name="Guo C."/>
            <person name="Argimon S."/>
            <person name="Zhang W."/>
            <person name="Yang X."/>
            <person name="Jeffery I.B."/>
            <person name="Cooney J.C."/>
            <person name="Kagawa T.F."/>
            <person name="Liu W."/>
            <person name="Song Y."/>
            <person name="Salvetti E."/>
            <person name="Wrobel A."/>
            <person name="Rasinkangas P."/>
            <person name="Parkhill J."/>
            <person name="Rea M.C."/>
            <person name="O'Sullivan O."/>
            <person name="Ritari J."/>
            <person name="Douillard F.P."/>
            <person name="Paul Ross R."/>
            <person name="Yang R."/>
            <person name="Briner A.E."/>
            <person name="Felis G.E."/>
            <person name="de Vos W.M."/>
            <person name="Barrangou R."/>
            <person name="Klaenhammer T.R."/>
            <person name="Caufield P.W."/>
            <person name="Cui Y."/>
            <person name="Zhang H."/>
            <person name="O'Toole P.W."/>
        </authorList>
    </citation>
    <scope>NUCLEOTIDE SEQUENCE [LARGE SCALE GENOMIC DNA]</scope>
    <source>
        <strain evidence="2 3">DSM 24716</strain>
    </source>
</reference>
<proteinExistence type="predicted"/>
<keyword evidence="3" id="KW-1185">Reference proteome</keyword>
<feature type="domain" description="WCX" evidence="1">
    <location>
        <begin position="274"/>
        <end position="326"/>
    </location>
</feature>
<evidence type="ECO:0000313" key="2">
    <source>
        <dbReference type="EMBL" id="KRN99729.1"/>
    </source>
</evidence>
<dbReference type="EMBL" id="JQCF01000007">
    <property type="protein sequence ID" value="KRN99729.1"/>
    <property type="molecule type" value="Genomic_DNA"/>
</dbReference>
<dbReference type="AlphaFoldDB" id="A0A0R2LE87"/>
<protein>
    <recommendedName>
        <fullName evidence="1">WCX domain-containing protein</fullName>
    </recommendedName>
</protein>
<dbReference type="InterPro" id="IPR057727">
    <property type="entry name" value="WCX_dom"/>
</dbReference>
<dbReference type="Pfam" id="PF25583">
    <property type="entry name" value="WCX"/>
    <property type="match status" value="1"/>
</dbReference>
<dbReference type="STRING" id="993692.IV57_GL002334"/>
<dbReference type="Proteomes" id="UP000051006">
    <property type="component" value="Unassembled WGS sequence"/>
</dbReference>
<organism evidence="2 3">
    <name type="scientific">Companilactobacillus kimchiensis</name>
    <dbReference type="NCBI Taxonomy" id="993692"/>
    <lineage>
        <taxon>Bacteria</taxon>
        <taxon>Bacillati</taxon>
        <taxon>Bacillota</taxon>
        <taxon>Bacilli</taxon>
        <taxon>Lactobacillales</taxon>
        <taxon>Lactobacillaceae</taxon>
        <taxon>Companilactobacillus</taxon>
    </lineage>
</organism>
<sequence length="331" mass="38008">MIFGGKQMAKDDEMNKLSSRERIIALFLRMFKGETITYTEAMADYNASQRPVQMDIQFIRTALKEYMPESELFYDKGKGVHGIKSKGKFQSGELLAILKILIGTRAFGKQELMDIEYDLLELISTDDRSQVKRLLGAANDAYIPVAQRDDLIELIGNFFDWIINKKPIEYDYKSSNGRGPQNGHVGIPFNLYFDRFYFYVRMYVIDLNKSYVCRVDRFTMCKPKSRSYNIPEIKKEDVNAAINKTYLLKMGNEIHFKIQYWSYPQTALDALPGSKVEKILDDGSVIITGDIFLRGILLWALGQGDGVKVLAPQSLVDAVVERLRKTMTLYE</sequence>
<evidence type="ECO:0000259" key="1">
    <source>
        <dbReference type="Pfam" id="PF25583"/>
    </source>
</evidence>
<accession>A0A0R2LE87</accession>
<dbReference type="PATRIC" id="fig|993692.3.peg.2378"/>
<comment type="caution">
    <text evidence="2">The sequence shown here is derived from an EMBL/GenBank/DDBJ whole genome shotgun (WGS) entry which is preliminary data.</text>
</comment>
<gene>
    <name evidence="2" type="ORF">IV57_GL002334</name>
</gene>
<name>A0A0R2LE87_9LACO</name>
<evidence type="ECO:0000313" key="3">
    <source>
        <dbReference type="Proteomes" id="UP000051006"/>
    </source>
</evidence>